<dbReference type="SUPFAM" id="SSF53448">
    <property type="entry name" value="Nucleotide-diphospho-sugar transferases"/>
    <property type="match status" value="1"/>
</dbReference>
<sequence>MPSPVQTPSAKASGARVTAVIVTYQSESTVATGMAYMRRCFDEKVMDCVVVDNASKDRTPELLQAYQDWAEVVLSGNNNGFGRGCNIGLDKVRTEYTLFLNPDAVLEPDDVRKMLAFMDAHPEVGVCGPATLVGPSREESAYQIAGRRETPTDLVRAALSMADIEALYKPIVPGTAAFKTGWVCGAVMLVRTEHIKALGGFDPRFFLYWEEVDLCKRIEDSGLGVWALPEAVAWHIGGVSSSQDASRIEGCISEHFYQSRRYYMVKHHGWVAATVAEVCEFGVLALRTLTDMVRGRGTDRMKPRMQAKLLSSPETN</sequence>
<accession>A0A3E1RF65</accession>
<feature type="domain" description="Glycosyltransferase 2-like" evidence="1">
    <location>
        <begin position="19"/>
        <end position="142"/>
    </location>
</feature>
<dbReference type="EMBL" id="QFZK01000002">
    <property type="protein sequence ID" value="RFO98007.1"/>
    <property type="molecule type" value="Genomic_DNA"/>
</dbReference>
<dbReference type="PANTHER" id="PTHR43179">
    <property type="entry name" value="RHAMNOSYLTRANSFERASE WBBL"/>
    <property type="match status" value="1"/>
</dbReference>
<dbReference type="Gene3D" id="3.90.550.10">
    <property type="entry name" value="Spore Coat Polysaccharide Biosynthesis Protein SpsA, Chain A"/>
    <property type="match status" value="1"/>
</dbReference>
<dbReference type="RefSeq" id="WP_117174541.1">
    <property type="nucleotide sequence ID" value="NZ_QFZK01000002.1"/>
</dbReference>
<dbReference type="CDD" id="cd04186">
    <property type="entry name" value="GT_2_like_c"/>
    <property type="match status" value="1"/>
</dbReference>
<dbReference type="Proteomes" id="UP000260665">
    <property type="component" value="Unassembled WGS sequence"/>
</dbReference>
<proteinExistence type="predicted"/>
<keyword evidence="3" id="KW-1185">Reference proteome</keyword>
<dbReference type="OrthoDB" id="9771846at2"/>
<evidence type="ECO:0000313" key="3">
    <source>
        <dbReference type="Proteomes" id="UP000260665"/>
    </source>
</evidence>
<organism evidence="2 3">
    <name type="scientific">Rhodoferax lacus</name>
    <dbReference type="NCBI Taxonomy" id="2184758"/>
    <lineage>
        <taxon>Bacteria</taxon>
        <taxon>Pseudomonadati</taxon>
        <taxon>Pseudomonadota</taxon>
        <taxon>Betaproteobacteria</taxon>
        <taxon>Burkholderiales</taxon>
        <taxon>Comamonadaceae</taxon>
        <taxon>Rhodoferax</taxon>
    </lineage>
</organism>
<comment type="caution">
    <text evidence="2">The sequence shown here is derived from an EMBL/GenBank/DDBJ whole genome shotgun (WGS) entry which is preliminary data.</text>
</comment>
<evidence type="ECO:0000313" key="2">
    <source>
        <dbReference type="EMBL" id="RFO98007.1"/>
    </source>
</evidence>
<evidence type="ECO:0000259" key="1">
    <source>
        <dbReference type="Pfam" id="PF00535"/>
    </source>
</evidence>
<name>A0A3E1RF65_9BURK</name>
<gene>
    <name evidence="2" type="ORF">DIC66_04585</name>
</gene>
<dbReference type="PANTHER" id="PTHR43179:SF7">
    <property type="entry name" value="RHAMNOSYLTRANSFERASE WBBL"/>
    <property type="match status" value="1"/>
</dbReference>
<dbReference type="InterPro" id="IPR029044">
    <property type="entry name" value="Nucleotide-diphossugar_trans"/>
</dbReference>
<reference evidence="2 3" key="1">
    <citation type="submission" date="2018-05" db="EMBL/GenBank/DDBJ databases">
        <title>Rhodoferax soyangensis sp.nov., isolated from an oligotrophic freshwater lake.</title>
        <authorList>
            <person name="Park M."/>
        </authorList>
    </citation>
    <scope>NUCLEOTIDE SEQUENCE [LARGE SCALE GENOMIC DNA]</scope>
    <source>
        <strain evidence="2 3">IMCC26218</strain>
    </source>
</reference>
<dbReference type="InterPro" id="IPR001173">
    <property type="entry name" value="Glyco_trans_2-like"/>
</dbReference>
<protein>
    <recommendedName>
        <fullName evidence="1">Glycosyltransferase 2-like domain-containing protein</fullName>
    </recommendedName>
</protein>
<dbReference type="Pfam" id="PF00535">
    <property type="entry name" value="Glycos_transf_2"/>
    <property type="match status" value="1"/>
</dbReference>
<dbReference type="AlphaFoldDB" id="A0A3E1RF65"/>